<accession>A0A8H7IMR2</accession>
<comment type="caution">
    <text evidence="2">The sequence shown here is derived from an EMBL/GenBank/DDBJ whole genome shotgun (WGS) entry which is preliminary data.</text>
</comment>
<reference evidence="2" key="1">
    <citation type="submission" date="2020-09" db="EMBL/GenBank/DDBJ databases">
        <title>Comparative genome analyses of four rice-infecting Rhizoctonia solani isolates reveal extensive enrichment of homogalacturonan modification genes.</title>
        <authorList>
            <person name="Lee D.-Y."/>
            <person name="Jeon J."/>
            <person name="Kim K.-T."/>
            <person name="Cheong K."/>
            <person name="Song H."/>
            <person name="Choi G."/>
            <person name="Ko J."/>
            <person name="Opiyo S.O."/>
            <person name="Zuo S."/>
            <person name="Madhav S."/>
            <person name="Lee Y.-H."/>
            <person name="Wang G.-L."/>
        </authorList>
    </citation>
    <scope>NUCLEOTIDE SEQUENCE</scope>
    <source>
        <strain evidence="2">AG1-IA B2</strain>
    </source>
</reference>
<evidence type="ECO:0000256" key="1">
    <source>
        <dbReference type="SAM" id="MobiDB-lite"/>
    </source>
</evidence>
<evidence type="ECO:0000313" key="2">
    <source>
        <dbReference type="EMBL" id="KAF8761637.1"/>
    </source>
</evidence>
<protein>
    <submittedName>
        <fullName evidence="2">Uncharacterized protein</fullName>
    </submittedName>
</protein>
<name>A0A8H7IMR2_9AGAM</name>
<dbReference type="EMBL" id="JACYCF010000001">
    <property type="protein sequence ID" value="KAF8761637.1"/>
    <property type="molecule type" value="Genomic_DNA"/>
</dbReference>
<dbReference type="AlphaFoldDB" id="A0A8H7IMR2"/>
<sequence length="101" mass="11522">MKEVREDKEWGAERLCATDRKNRWSKSEFGRIGANVVRMSATTAWDPRYLRDEVEVRESRMKATGRREGAGERGEQGERGRRGGNEVAVTCRRYGVTDLGS</sequence>
<organism evidence="2 3">
    <name type="scientific">Rhizoctonia solani</name>
    <dbReference type="NCBI Taxonomy" id="456999"/>
    <lineage>
        <taxon>Eukaryota</taxon>
        <taxon>Fungi</taxon>
        <taxon>Dikarya</taxon>
        <taxon>Basidiomycota</taxon>
        <taxon>Agaricomycotina</taxon>
        <taxon>Agaricomycetes</taxon>
        <taxon>Cantharellales</taxon>
        <taxon>Ceratobasidiaceae</taxon>
        <taxon>Rhizoctonia</taxon>
    </lineage>
</organism>
<gene>
    <name evidence="2" type="ORF">RHS01_00910</name>
</gene>
<feature type="region of interest" description="Disordered" evidence="1">
    <location>
        <begin position="58"/>
        <end position="86"/>
    </location>
</feature>
<feature type="compositionally biased region" description="Basic and acidic residues" evidence="1">
    <location>
        <begin position="58"/>
        <end position="84"/>
    </location>
</feature>
<dbReference type="Proteomes" id="UP000614334">
    <property type="component" value="Unassembled WGS sequence"/>
</dbReference>
<evidence type="ECO:0000313" key="3">
    <source>
        <dbReference type="Proteomes" id="UP000614334"/>
    </source>
</evidence>
<proteinExistence type="predicted"/>